<evidence type="ECO:0000313" key="2">
    <source>
        <dbReference type="EMBL" id="GAT62776.1"/>
    </source>
</evidence>
<dbReference type="GO" id="GO:0016788">
    <property type="term" value="F:hydrolase activity, acting on ester bonds"/>
    <property type="evidence" value="ECO:0007669"/>
    <property type="project" value="InterPro"/>
</dbReference>
<feature type="binding site" evidence="1">
    <location>
        <position position="90"/>
    </location>
    <ligand>
        <name>a divalent metal cation</name>
        <dbReference type="ChEBI" id="CHEBI:60240"/>
        <label>2</label>
    </ligand>
</feature>
<accession>A0A170ZKX1</accession>
<dbReference type="PIRSF" id="PIRSF005902">
    <property type="entry name" value="DNase_TatD"/>
    <property type="match status" value="1"/>
</dbReference>
<dbReference type="PANTHER" id="PTHR46124">
    <property type="entry name" value="D-AMINOACYL-TRNA DEACYLASE"/>
    <property type="match status" value="1"/>
</dbReference>
<dbReference type="Pfam" id="PF01026">
    <property type="entry name" value="TatD_DNase"/>
    <property type="match status" value="1"/>
</dbReference>
<proteinExistence type="predicted"/>
<dbReference type="STRING" id="681398.PJIAN_379"/>
<feature type="binding site" evidence="1">
    <location>
        <position position="114"/>
    </location>
    <ligand>
        <name>a divalent metal cation</name>
        <dbReference type="ChEBI" id="CHEBI:60240"/>
        <label>2</label>
    </ligand>
</feature>
<sequence>MITIYNLSPAEALTDQSERLISVGLHPWHVGTDWEEQLRMLGEVAGKKRVMLIGEAGLDKLCKTDFALQQTVFLRQIELSEEVQKPLIIHCVKAWPELIGIRKKMLPSVPWVIHGFRGKPELASQLLELGLYLSFGEKFNVDSLRITPLEKLCTETDESRLPIEEIYCKIAEVKGVSVEELLSQANRLIANMDSQFIDIHMHDKTIAV</sequence>
<organism evidence="2 3">
    <name type="scientific">Paludibacter jiangxiensis</name>
    <dbReference type="NCBI Taxonomy" id="681398"/>
    <lineage>
        <taxon>Bacteria</taxon>
        <taxon>Pseudomonadati</taxon>
        <taxon>Bacteroidota</taxon>
        <taxon>Bacteroidia</taxon>
        <taxon>Bacteroidales</taxon>
        <taxon>Paludibacteraceae</taxon>
        <taxon>Paludibacter</taxon>
    </lineage>
</organism>
<evidence type="ECO:0000313" key="3">
    <source>
        <dbReference type="Proteomes" id="UP000076586"/>
    </source>
</evidence>
<name>A0A170ZKX1_9BACT</name>
<dbReference type="AlphaFoldDB" id="A0A170ZKX1"/>
<reference evidence="3" key="1">
    <citation type="submission" date="2016-04" db="EMBL/GenBank/DDBJ databases">
        <title>Draft genome sequence of Paludibacter jiangxiensis strain NM7.</title>
        <authorList>
            <person name="Qiu Y."/>
            <person name="Matsuura N."/>
            <person name="Ohashi A."/>
            <person name="Tourlousse M.D."/>
            <person name="Sekiguchi Y."/>
        </authorList>
    </citation>
    <scope>NUCLEOTIDE SEQUENCE [LARGE SCALE GENOMIC DNA]</scope>
    <source>
        <strain evidence="3">NM7</strain>
    </source>
</reference>
<feature type="binding site" evidence="1">
    <location>
        <position position="55"/>
    </location>
    <ligand>
        <name>a divalent metal cation</name>
        <dbReference type="ChEBI" id="CHEBI:60240"/>
        <label>1</label>
    </ligand>
</feature>
<dbReference type="Gene3D" id="3.20.20.140">
    <property type="entry name" value="Metal-dependent hydrolases"/>
    <property type="match status" value="1"/>
</dbReference>
<dbReference type="InterPro" id="IPR001130">
    <property type="entry name" value="TatD-like"/>
</dbReference>
<dbReference type="RefSeq" id="WP_068703391.1">
    <property type="nucleotide sequence ID" value="NZ_BDCR01000003.1"/>
</dbReference>
<reference evidence="3" key="2">
    <citation type="journal article" date="2017" name="Genome Announc.">
        <title>Draft genome sequence of Paludibacter jiangxiensis NM7(T), a propionate-producing fermentative bacterium.</title>
        <authorList>
            <person name="Qiu Y.-L."/>
            <person name="Tourlousse D.M."/>
            <person name="Matsuura N."/>
            <person name="Ohashi A."/>
            <person name="Sekiguchi Y."/>
        </authorList>
    </citation>
    <scope>NUCLEOTIDE SEQUENCE [LARGE SCALE GENOMIC DNA]</scope>
    <source>
        <strain evidence="3">NM7</strain>
    </source>
</reference>
<feature type="binding site" evidence="1">
    <location>
        <position position="157"/>
    </location>
    <ligand>
        <name>a divalent metal cation</name>
        <dbReference type="ChEBI" id="CHEBI:60240"/>
        <label>1</label>
    </ligand>
</feature>
<dbReference type="EMBL" id="BDCR01000003">
    <property type="protein sequence ID" value="GAT62776.1"/>
    <property type="molecule type" value="Genomic_DNA"/>
</dbReference>
<keyword evidence="1" id="KW-0479">Metal-binding</keyword>
<dbReference type="Proteomes" id="UP000076586">
    <property type="component" value="Unassembled WGS sequence"/>
</dbReference>
<evidence type="ECO:0000256" key="1">
    <source>
        <dbReference type="PIRSR" id="PIRSR005902-1"/>
    </source>
</evidence>
<keyword evidence="3" id="KW-1185">Reference proteome</keyword>
<dbReference type="PANTHER" id="PTHR46124:SF2">
    <property type="entry name" value="D-AMINOACYL-TRNA DEACYLASE"/>
    <property type="match status" value="1"/>
</dbReference>
<dbReference type="OrthoDB" id="664222at2"/>
<dbReference type="GO" id="GO:0005829">
    <property type="term" value="C:cytosol"/>
    <property type="evidence" value="ECO:0007669"/>
    <property type="project" value="TreeGrafter"/>
</dbReference>
<gene>
    <name evidence="2" type="ORF">PJIAN_379</name>
</gene>
<protein>
    <submittedName>
        <fullName evidence="2">TatD DNase family protein</fullName>
    </submittedName>
</protein>
<dbReference type="InterPro" id="IPR032466">
    <property type="entry name" value="Metal_Hydrolase"/>
</dbReference>
<comment type="caution">
    <text evidence="2">The sequence shown here is derived from an EMBL/GenBank/DDBJ whole genome shotgun (WGS) entry which is preliminary data.</text>
</comment>
<dbReference type="SUPFAM" id="SSF51556">
    <property type="entry name" value="Metallo-dependent hydrolases"/>
    <property type="match status" value="1"/>
</dbReference>
<dbReference type="GO" id="GO:0046872">
    <property type="term" value="F:metal ion binding"/>
    <property type="evidence" value="ECO:0007669"/>
    <property type="project" value="UniProtKB-KW"/>
</dbReference>